<dbReference type="RefSeq" id="WP_176009271.1">
    <property type="nucleotide sequence ID" value="NZ_CP041372.2"/>
</dbReference>
<evidence type="ECO:0000313" key="2">
    <source>
        <dbReference type="Proteomes" id="UP000318138"/>
    </source>
</evidence>
<organism evidence="1 2">
    <name type="scientific">Paenalkalicoccus suaedae</name>
    <dbReference type="NCBI Taxonomy" id="2592382"/>
    <lineage>
        <taxon>Bacteria</taxon>
        <taxon>Bacillati</taxon>
        <taxon>Bacillota</taxon>
        <taxon>Bacilli</taxon>
        <taxon>Bacillales</taxon>
        <taxon>Bacillaceae</taxon>
        <taxon>Paenalkalicoccus</taxon>
    </lineage>
</organism>
<dbReference type="KEGG" id="psua:FLK61_31485"/>
<protein>
    <submittedName>
        <fullName evidence="1">Uncharacterized protein</fullName>
    </submittedName>
</protein>
<dbReference type="Proteomes" id="UP000318138">
    <property type="component" value="Chromosome"/>
</dbReference>
<accession>A0A859FGA8</accession>
<evidence type="ECO:0000313" key="1">
    <source>
        <dbReference type="EMBL" id="QKS71235.1"/>
    </source>
</evidence>
<sequence>MNSFHYINKFYQVDLEDVISIVLSFCTENDTILFSTIEDNLKYESVEDKDFININKLFKNNKWIFPEEMPINVPNIIWYKTNGREDIKKAITIESLFRCVILPKGLDIEHFNYLIYIIENNEGPVLCVYDKINDFNDRVLPKIQPYLGDCKISKSI</sequence>
<dbReference type="AlphaFoldDB" id="A0A859FGA8"/>
<keyword evidence="2" id="KW-1185">Reference proteome</keyword>
<proteinExistence type="predicted"/>
<dbReference type="EMBL" id="CP041372">
    <property type="protein sequence ID" value="QKS71235.1"/>
    <property type="molecule type" value="Genomic_DNA"/>
</dbReference>
<gene>
    <name evidence="1" type="ORF">FLK61_31485</name>
</gene>
<name>A0A859FGA8_9BACI</name>
<reference evidence="2" key="1">
    <citation type="submission" date="2019-07" db="EMBL/GenBank/DDBJ databases">
        <title>Bacillus alkalisoli sp. nov. isolated from saline soil.</title>
        <authorList>
            <person name="Sun J.-Q."/>
            <person name="Xu L."/>
        </authorList>
    </citation>
    <scope>NUCLEOTIDE SEQUENCE [LARGE SCALE GENOMIC DNA]</scope>
    <source>
        <strain evidence="2">M4U3P1</strain>
    </source>
</reference>